<keyword evidence="5 7" id="KW-0472">Membrane</keyword>
<dbReference type="SUPFAM" id="SSF56935">
    <property type="entry name" value="Porins"/>
    <property type="match status" value="1"/>
</dbReference>
<dbReference type="Gene3D" id="2.60.40.1120">
    <property type="entry name" value="Carboxypeptidase-like, regulatory domain"/>
    <property type="match status" value="1"/>
</dbReference>
<evidence type="ECO:0000256" key="6">
    <source>
        <dbReference type="ARBA" id="ARBA00023237"/>
    </source>
</evidence>
<dbReference type="EMBL" id="CP012898">
    <property type="protein sequence ID" value="ALJ04459.1"/>
    <property type="molecule type" value="Genomic_DNA"/>
</dbReference>
<reference evidence="10 11" key="1">
    <citation type="submission" date="2015-10" db="EMBL/GenBank/DDBJ databases">
        <authorList>
            <person name="Gilbert D.G."/>
        </authorList>
    </citation>
    <scope>NUCLEOTIDE SEQUENCE [LARGE SCALE GENOMIC DNA]</scope>
    <source>
        <strain evidence="11">HZ-22</strain>
    </source>
</reference>
<protein>
    <recommendedName>
        <fullName evidence="9">TonB-dependent receptor plug domain-containing protein</fullName>
    </recommendedName>
</protein>
<dbReference type="Proteomes" id="UP000057981">
    <property type="component" value="Chromosome"/>
</dbReference>
<gene>
    <name evidence="10" type="ORF">APS56_04580</name>
</gene>
<dbReference type="GO" id="GO:0009279">
    <property type="term" value="C:cell outer membrane"/>
    <property type="evidence" value="ECO:0007669"/>
    <property type="project" value="UniProtKB-SubCell"/>
</dbReference>
<organism evidence="10 11">
    <name type="scientific">Pseudalgibacter alginicilyticus</name>
    <dbReference type="NCBI Taxonomy" id="1736674"/>
    <lineage>
        <taxon>Bacteria</taxon>
        <taxon>Pseudomonadati</taxon>
        <taxon>Bacteroidota</taxon>
        <taxon>Flavobacteriia</taxon>
        <taxon>Flavobacteriales</taxon>
        <taxon>Flavobacteriaceae</taxon>
        <taxon>Pseudalgibacter</taxon>
    </lineage>
</organism>
<dbReference type="InterPro" id="IPR023997">
    <property type="entry name" value="TonB-dep_OMP_SusC/RagA_CS"/>
</dbReference>
<feature type="chain" id="PRO_5006043237" description="TonB-dependent receptor plug domain-containing protein" evidence="8">
    <location>
        <begin position="21"/>
        <end position="1040"/>
    </location>
</feature>
<sequence length="1040" mass="114988">MKCKLFLLSVFLSCAFQISAQQIVTGVVKDQTGEPLVGVTIVVVDTSIGEITDFDGKYAIKPGNKSGSLRFTYLGMKNKTIPINGQNVINVVMETENSTLDEVLLIGYGQSKKSDLTGSMSSIKTELTEQRAVSSAEQLLQGTMPGVQITTTGGAPGSNADVNIRGGNSLTGSNQPLYIIDGMEMNNSDSFYSEGTEDYGSTPAPSPLSMINPNDIESINVLKDASATAIYGSRGANGVILITTKQGKSGEKVIQLDVGTTFSTIRDKIDVITPQQWTQLYDEASINDGPTNLPVFGDPNDLSTYETYNYDINWQDELYRLAIGNDINLSVRGGTDNFKYSIAANHNEAEGVIIKSDQKRNSIRSNLEAKVSNSFKVGINSNFSSTVSNIVPYSNNGTNGFFSPISMAVQYRAFNPTWVQDLDVNVEDLINDNEDETYNPITQINNIVDEQRLYFAQSKLFGIFEINDWLTFKSTFGFNFSNSIRNSFWGEGTYASDRNNGVVSRVENSNFDYINENTLSFNKKINNNHRLNGVVGQTIHKWIRKSFRNKASGFDIPTLGYESFVGAAITGTPISSHKEWGLASYYGRLNYTISNKYLFTFTGRYDGSSKFAEGNKWSFFPSAAFAWRMKNEQFLKNEDWLSALKLRLSYGTSGNQAISPLATVAQLAQGGRYPINGTIETGVTSSSYQFNNDLKWETTYQGNVGLDIGLFQNRLNVTADYYKKNTKDLLLDKTFPLSSGFSSTTVNGGEIENKGWELFIEGDIIKKENITWNIGVSLSQNKSKVIDLDGDPYRFGPGVGGLQSGAPNISYLGRTVGLFYGYQTNGIYQSAADVVDAPTRSSVAPNPGDIIYIDQDDNGEINDEDKVVIGNPEPDLIYGINTTFTYKRFSVNMLFNGMLGNDVFNLNKITWEGMNIWDGRYSQTLEAFNGRWVDENTPATYPRASLGAVNPDYLDRYVEDGSFLRLQNISLSYTWRPNKKSPFSLIRPYVSVSNLFIISNYSGYDPEVKGIVNTPLAPGIDLGSYPLPRTFKLGFSIILK</sequence>
<feature type="domain" description="TonB-dependent receptor plug" evidence="9">
    <location>
        <begin position="113"/>
        <end position="239"/>
    </location>
</feature>
<dbReference type="NCBIfam" id="TIGR04056">
    <property type="entry name" value="OMP_RagA_SusC"/>
    <property type="match status" value="1"/>
</dbReference>
<dbReference type="Pfam" id="PF13715">
    <property type="entry name" value="CarbopepD_reg_2"/>
    <property type="match status" value="1"/>
</dbReference>
<dbReference type="InterPro" id="IPR012910">
    <property type="entry name" value="Plug_dom"/>
</dbReference>
<evidence type="ECO:0000256" key="1">
    <source>
        <dbReference type="ARBA" id="ARBA00004571"/>
    </source>
</evidence>
<dbReference type="PATRIC" id="fig|1736674.3.peg.941"/>
<dbReference type="InterPro" id="IPR037066">
    <property type="entry name" value="Plug_dom_sf"/>
</dbReference>
<evidence type="ECO:0000256" key="7">
    <source>
        <dbReference type="PROSITE-ProRule" id="PRU01360"/>
    </source>
</evidence>
<dbReference type="InterPro" id="IPR008969">
    <property type="entry name" value="CarboxyPept-like_regulatory"/>
</dbReference>
<evidence type="ECO:0000256" key="4">
    <source>
        <dbReference type="ARBA" id="ARBA00022692"/>
    </source>
</evidence>
<keyword evidence="2 7" id="KW-0813">Transport</keyword>
<dbReference type="Gene3D" id="2.40.170.20">
    <property type="entry name" value="TonB-dependent receptor, beta-barrel domain"/>
    <property type="match status" value="1"/>
</dbReference>
<dbReference type="OrthoDB" id="9768177at2"/>
<keyword evidence="8" id="KW-0732">Signal</keyword>
<name>A0A0P0D3D6_9FLAO</name>
<dbReference type="KEGG" id="ahz:APS56_04580"/>
<dbReference type="InterPro" id="IPR036942">
    <property type="entry name" value="Beta-barrel_TonB_sf"/>
</dbReference>
<keyword evidence="11" id="KW-1185">Reference proteome</keyword>
<evidence type="ECO:0000256" key="5">
    <source>
        <dbReference type="ARBA" id="ARBA00023136"/>
    </source>
</evidence>
<dbReference type="Pfam" id="PF07715">
    <property type="entry name" value="Plug"/>
    <property type="match status" value="1"/>
</dbReference>
<dbReference type="FunFam" id="2.170.130.10:FF:000008">
    <property type="entry name" value="SusC/RagA family TonB-linked outer membrane protein"/>
    <property type="match status" value="1"/>
</dbReference>
<evidence type="ECO:0000313" key="10">
    <source>
        <dbReference type="EMBL" id="ALJ04459.1"/>
    </source>
</evidence>
<evidence type="ECO:0000256" key="8">
    <source>
        <dbReference type="SAM" id="SignalP"/>
    </source>
</evidence>
<comment type="subcellular location">
    <subcellularLocation>
        <location evidence="1 7">Cell outer membrane</location>
        <topology evidence="1 7">Multi-pass membrane protein</topology>
    </subcellularLocation>
</comment>
<dbReference type="Gene3D" id="2.170.130.10">
    <property type="entry name" value="TonB-dependent receptor, plug domain"/>
    <property type="match status" value="1"/>
</dbReference>
<dbReference type="RefSeq" id="WP_054725252.1">
    <property type="nucleotide sequence ID" value="NZ_CP012898.1"/>
</dbReference>
<evidence type="ECO:0000256" key="2">
    <source>
        <dbReference type="ARBA" id="ARBA00022448"/>
    </source>
</evidence>
<feature type="signal peptide" evidence="8">
    <location>
        <begin position="1"/>
        <end position="20"/>
    </location>
</feature>
<evidence type="ECO:0000256" key="3">
    <source>
        <dbReference type="ARBA" id="ARBA00022452"/>
    </source>
</evidence>
<keyword evidence="4 7" id="KW-0812">Transmembrane</keyword>
<proteinExistence type="inferred from homology"/>
<dbReference type="AlphaFoldDB" id="A0A0P0D3D6"/>
<dbReference type="InterPro" id="IPR039426">
    <property type="entry name" value="TonB-dep_rcpt-like"/>
</dbReference>
<dbReference type="NCBIfam" id="TIGR04057">
    <property type="entry name" value="SusC_RagA_signa"/>
    <property type="match status" value="1"/>
</dbReference>
<comment type="similarity">
    <text evidence="7">Belongs to the TonB-dependent receptor family.</text>
</comment>
<keyword evidence="6 7" id="KW-0998">Cell outer membrane</keyword>
<dbReference type="InterPro" id="IPR023996">
    <property type="entry name" value="TonB-dep_OMP_SusC/RagA"/>
</dbReference>
<evidence type="ECO:0000313" key="11">
    <source>
        <dbReference type="Proteomes" id="UP000057981"/>
    </source>
</evidence>
<dbReference type="SUPFAM" id="SSF49464">
    <property type="entry name" value="Carboxypeptidase regulatory domain-like"/>
    <property type="match status" value="1"/>
</dbReference>
<accession>A0A0P0D3D6</accession>
<evidence type="ECO:0000259" key="9">
    <source>
        <dbReference type="Pfam" id="PF07715"/>
    </source>
</evidence>
<dbReference type="STRING" id="1736674.APS56_04580"/>
<dbReference type="PROSITE" id="PS52016">
    <property type="entry name" value="TONB_DEPENDENT_REC_3"/>
    <property type="match status" value="1"/>
</dbReference>
<keyword evidence="3 7" id="KW-1134">Transmembrane beta strand</keyword>